<evidence type="ECO:0000313" key="1">
    <source>
        <dbReference type="EMBL" id="KKM08029.1"/>
    </source>
</evidence>
<gene>
    <name evidence="1" type="ORF">LCGC14_1727990</name>
</gene>
<name>A0A0F9HA95_9ZZZZ</name>
<organism evidence="1">
    <name type="scientific">marine sediment metagenome</name>
    <dbReference type="NCBI Taxonomy" id="412755"/>
    <lineage>
        <taxon>unclassified sequences</taxon>
        <taxon>metagenomes</taxon>
        <taxon>ecological metagenomes</taxon>
    </lineage>
</organism>
<accession>A0A0F9HA95</accession>
<protein>
    <submittedName>
        <fullName evidence="1">Uncharacterized protein</fullName>
    </submittedName>
</protein>
<dbReference type="EMBL" id="LAZR01015642">
    <property type="protein sequence ID" value="KKM08029.1"/>
    <property type="molecule type" value="Genomic_DNA"/>
</dbReference>
<reference evidence="1" key="1">
    <citation type="journal article" date="2015" name="Nature">
        <title>Complex archaea that bridge the gap between prokaryotes and eukaryotes.</title>
        <authorList>
            <person name="Spang A."/>
            <person name="Saw J.H."/>
            <person name="Jorgensen S.L."/>
            <person name="Zaremba-Niedzwiedzka K."/>
            <person name="Martijn J."/>
            <person name="Lind A.E."/>
            <person name="van Eijk R."/>
            <person name="Schleper C."/>
            <person name="Guy L."/>
            <person name="Ettema T.J."/>
        </authorList>
    </citation>
    <scope>NUCLEOTIDE SEQUENCE</scope>
</reference>
<proteinExistence type="predicted"/>
<comment type="caution">
    <text evidence="1">The sequence shown here is derived from an EMBL/GenBank/DDBJ whole genome shotgun (WGS) entry which is preliminary data.</text>
</comment>
<dbReference type="AlphaFoldDB" id="A0A0F9HA95"/>
<sequence>MNGYLIKPIYMSEEAKAKMREQVNNALETKLRAAKKLREKCEGCQNFVIPKTAIIIVDGERQKVCRQTLHPDDCVWVRTVFGREEKI</sequence>